<dbReference type="EMBL" id="CM007905">
    <property type="protein sequence ID" value="OTF93388.1"/>
    <property type="molecule type" value="Genomic_DNA"/>
</dbReference>
<proteinExistence type="predicted"/>
<evidence type="ECO:0000313" key="1">
    <source>
        <dbReference type="EMBL" id="KAF5762555.1"/>
    </source>
</evidence>
<evidence type="ECO:0000313" key="3">
    <source>
        <dbReference type="Proteomes" id="UP000215914"/>
    </source>
</evidence>
<dbReference type="Proteomes" id="UP000215914">
    <property type="component" value="Chromosome 16"/>
</dbReference>
<dbReference type="AlphaFoldDB" id="A0A251S3Z2"/>
<dbReference type="Gramene" id="mRNA:HanXRQr2_Chr16g0778051">
    <property type="protein sequence ID" value="mRNA:HanXRQr2_Chr16g0778051"/>
    <property type="gene ID" value="HanXRQr2_Chr16g0778051"/>
</dbReference>
<reference evidence="1 3" key="1">
    <citation type="journal article" date="2017" name="Nature">
        <title>The sunflower genome provides insights into oil metabolism, flowering and Asterid evolution.</title>
        <authorList>
            <person name="Badouin H."/>
            <person name="Gouzy J."/>
            <person name="Grassa C.J."/>
            <person name="Murat F."/>
            <person name="Staton S.E."/>
            <person name="Cottret L."/>
            <person name="Lelandais-Briere C."/>
            <person name="Owens G.L."/>
            <person name="Carrere S."/>
            <person name="Mayjonade B."/>
            <person name="Legrand L."/>
            <person name="Gill N."/>
            <person name="Kane N.C."/>
            <person name="Bowers J.E."/>
            <person name="Hubner S."/>
            <person name="Bellec A."/>
            <person name="Berard A."/>
            <person name="Berges H."/>
            <person name="Blanchet N."/>
            <person name="Boniface M.C."/>
            <person name="Brunel D."/>
            <person name="Catrice O."/>
            <person name="Chaidir N."/>
            <person name="Claudel C."/>
            <person name="Donnadieu C."/>
            <person name="Faraut T."/>
            <person name="Fievet G."/>
            <person name="Helmstetter N."/>
            <person name="King M."/>
            <person name="Knapp S.J."/>
            <person name="Lai Z."/>
            <person name="Le Paslier M.C."/>
            <person name="Lippi Y."/>
            <person name="Lorenzon L."/>
            <person name="Mandel J.R."/>
            <person name="Marage G."/>
            <person name="Marchand G."/>
            <person name="Marquand E."/>
            <person name="Bret-Mestries E."/>
            <person name="Morien E."/>
            <person name="Nambeesan S."/>
            <person name="Nguyen T."/>
            <person name="Pegot-Espagnet P."/>
            <person name="Pouilly N."/>
            <person name="Raftis F."/>
            <person name="Sallet E."/>
            <person name="Schiex T."/>
            <person name="Thomas J."/>
            <person name="Vandecasteele C."/>
            <person name="Vares D."/>
            <person name="Vear F."/>
            <person name="Vautrin S."/>
            <person name="Crespi M."/>
            <person name="Mangin B."/>
            <person name="Burke J.M."/>
            <person name="Salse J."/>
            <person name="Munos S."/>
            <person name="Vincourt P."/>
            <person name="Rieseberg L.H."/>
            <person name="Langlade N.B."/>
        </authorList>
    </citation>
    <scope>NUCLEOTIDE SEQUENCE [LARGE SCALE GENOMIC DNA]</scope>
    <source>
        <strain evidence="3">cv. SF193</strain>
        <tissue evidence="1">Leaves</tissue>
    </source>
</reference>
<reference evidence="1" key="3">
    <citation type="submission" date="2020-06" db="EMBL/GenBank/DDBJ databases">
        <title>Helianthus annuus Genome sequencing and assembly Release 2.</title>
        <authorList>
            <person name="Gouzy J."/>
            <person name="Langlade N."/>
            <person name="Munos S."/>
        </authorList>
    </citation>
    <scope>NUCLEOTIDE SEQUENCE</scope>
    <source>
        <tissue evidence="1">Leaves</tissue>
    </source>
</reference>
<evidence type="ECO:0000313" key="2">
    <source>
        <dbReference type="EMBL" id="OTF93388.1"/>
    </source>
</evidence>
<protein>
    <submittedName>
        <fullName evidence="2">Uncharacterized protein</fullName>
    </submittedName>
</protein>
<reference evidence="2" key="2">
    <citation type="submission" date="2017-02" db="EMBL/GenBank/DDBJ databases">
        <title>Sunflower complete genome.</title>
        <authorList>
            <person name="Langlade N."/>
            <person name="Munos S."/>
        </authorList>
    </citation>
    <scope>NUCLEOTIDE SEQUENCE [LARGE SCALE GENOMIC DNA]</scope>
    <source>
        <tissue evidence="2">Leaves</tissue>
    </source>
</reference>
<dbReference type="InParanoid" id="A0A251S3Z2"/>
<organism evidence="2 3">
    <name type="scientific">Helianthus annuus</name>
    <name type="common">Common sunflower</name>
    <dbReference type="NCBI Taxonomy" id="4232"/>
    <lineage>
        <taxon>Eukaryota</taxon>
        <taxon>Viridiplantae</taxon>
        <taxon>Streptophyta</taxon>
        <taxon>Embryophyta</taxon>
        <taxon>Tracheophyta</taxon>
        <taxon>Spermatophyta</taxon>
        <taxon>Magnoliopsida</taxon>
        <taxon>eudicotyledons</taxon>
        <taxon>Gunneridae</taxon>
        <taxon>Pentapetalae</taxon>
        <taxon>asterids</taxon>
        <taxon>campanulids</taxon>
        <taxon>Asterales</taxon>
        <taxon>Asteraceae</taxon>
        <taxon>Asteroideae</taxon>
        <taxon>Heliantheae alliance</taxon>
        <taxon>Heliantheae</taxon>
        <taxon>Helianthus</taxon>
    </lineage>
</organism>
<sequence>MATIPIVCSICESEPPDGKPTTMQTLSALLFSDCFLVRLCKFVVILRLNFGKYLVSVEGWYMSDLGGLAVLFSDVLALPIAFGVLDDKP</sequence>
<name>A0A251S3Z2_HELAN</name>
<keyword evidence="3" id="KW-1185">Reference proteome</keyword>
<dbReference type="EMBL" id="MNCJ02000331">
    <property type="protein sequence ID" value="KAF5762555.1"/>
    <property type="molecule type" value="Genomic_DNA"/>
</dbReference>
<gene>
    <name evidence="2" type="ORF">HannXRQ_Chr16g0532341</name>
    <name evidence="1" type="ORF">HanXRQr2_Chr16g0778051</name>
</gene>
<accession>A0A251S3Z2</accession>